<gene>
    <name evidence="2" type="ORF">CCAM_LOCUS243</name>
</gene>
<accession>A0A484K5A8</accession>
<proteinExistence type="predicted"/>
<evidence type="ECO:0000259" key="1">
    <source>
        <dbReference type="Pfam" id="PF13966"/>
    </source>
</evidence>
<dbReference type="EMBL" id="OOIL02000001">
    <property type="protein sequence ID" value="VFQ58467.1"/>
    <property type="molecule type" value="Genomic_DNA"/>
</dbReference>
<protein>
    <recommendedName>
        <fullName evidence="1">Reverse transcriptase zinc-binding domain-containing protein</fullName>
    </recommendedName>
</protein>
<dbReference type="Proteomes" id="UP000595140">
    <property type="component" value="Unassembled WGS sequence"/>
</dbReference>
<sequence>MEVAMQTVCEGGNLVPSKVYDLLRVKANPKPWMTFIWHSTIPPKCSFTMWLVFRRRLPTKSNLEFLGLPMECTLCGDTLEDIDHLFFGCVISKQVWEAIKQWLRIDGHLSTLDRAVRWMKTFRRGDAVLKKARRIGLACTVFQIWKQRKRYLIKLSLRHFIKHMVADLIINKKNFTPNLTRA</sequence>
<dbReference type="PANTHER" id="PTHR33116:SF84">
    <property type="entry name" value="RNA-DIRECTED DNA POLYMERASE"/>
    <property type="match status" value="1"/>
</dbReference>
<organism evidence="2 3">
    <name type="scientific">Cuscuta campestris</name>
    <dbReference type="NCBI Taxonomy" id="132261"/>
    <lineage>
        <taxon>Eukaryota</taxon>
        <taxon>Viridiplantae</taxon>
        <taxon>Streptophyta</taxon>
        <taxon>Embryophyta</taxon>
        <taxon>Tracheophyta</taxon>
        <taxon>Spermatophyta</taxon>
        <taxon>Magnoliopsida</taxon>
        <taxon>eudicotyledons</taxon>
        <taxon>Gunneridae</taxon>
        <taxon>Pentapetalae</taxon>
        <taxon>asterids</taxon>
        <taxon>lamiids</taxon>
        <taxon>Solanales</taxon>
        <taxon>Convolvulaceae</taxon>
        <taxon>Cuscuteae</taxon>
        <taxon>Cuscuta</taxon>
        <taxon>Cuscuta subgen. Grammica</taxon>
        <taxon>Cuscuta sect. Cleistogrammica</taxon>
    </lineage>
</organism>
<dbReference type="Pfam" id="PF13966">
    <property type="entry name" value="zf-RVT"/>
    <property type="match status" value="1"/>
</dbReference>
<feature type="domain" description="Reverse transcriptase zinc-binding" evidence="1">
    <location>
        <begin position="18"/>
        <end position="96"/>
    </location>
</feature>
<evidence type="ECO:0000313" key="3">
    <source>
        <dbReference type="Proteomes" id="UP000595140"/>
    </source>
</evidence>
<dbReference type="PANTHER" id="PTHR33116">
    <property type="entry name" value="REVERSE TRANSCRIPTASE ZINC-BINDING DOMAIN-CONTAINING PROTEIN-RELATED-RELATED"/>
    <property type="match status" value="1"/>
</dbReference>
<keyword evidence="3" id="KW-1185">Reference proteome</keyword>
<evidence type="ECO:0000313" key="2">
    <source>
        <dbReference type="EMBL" id="VFQ58467.1"/>
    </source>
</evidence>
<dbReference type="InterPro" id="IPR026960">
    <property type="entry name" value="RVT-Znf"/>
</dbReference>
<dbReference type="AlphaFoldDB" id="A0A484K5A8"/>
<dbReference type="OrthoDB" id="1937542at2759"/>
<reference evidence="2 3" key="1">
    <citation type="submission" date="2018-04" db="EMBL/GenBank/DDBJ databases">
        <authorList>
            <person name="Vogel A."/>
        </authorList>
    </citation>
    <scope>NUCLEOTIDE SEQUENCE [LARGE SCALE GENOMIC DNA]</scope>
</reference>
<name>A0A484K5A8_9ASTE</name>